<name>A0ABV7QCY2_9PSEU</name>
<dbReference type="RefSeq" id="WP_377868656.1">
    <property type="nucleotide sequence ID" value="NZ_JBHMAY010000007.1"/>
</dbReference>
<dbReference type="InterPro" id="IPR011576">
    <property type="entry name" value="Pyridox_Oxase_N"/>
</dbReference>
<gene>
    <name evidence="2" type="ORF">ACFORO_10575</name>
</gene>
<dbReference type="SUPFAM" id="SSF50475">
    <property type="entry name" value="FMN-binding split barrel"/>
    <property type="match status" value="1"/>
</dbReference>
<dbReference type="EC" id="1.4.3.5" evidence="2"/>
<feature type="domain" description="Pyridoxamine 5'-phosphate oxidase N-terminal" evidence="1">
    <location>
        <begin position="17"/>
        <end position="129"/>
    </location>
</feature>
<keyword evidence="3" id="KW-1185">Reference proteome</keyword>
<dbReference type="EMBL" id="JBHRWI010000015">
    <property type="protein sequence ID" value="MFC3510607.1"/>
    <property type="molecule type" value="Genomic_DNA"/>
</dbReference>
<reference evidence="3" key="1">
    <citation type="journal article" date="2019" name="Int. J. Syst. Evol. Microbiol.">
        <title>The Global Catalogue of Microorganisms (GCM) 10K type strain sequencing project: providing services to taxonomists for standard genome sequencing and annotation.</title>
        <authorList>
            <consortium name="The Broad Institute Genomics Platform"/>
            <consortium name="The Broad Institute Genome Sequencing Center for Infectious Disease"/>
            <person name="Wu L."/>
            <person name="Ma J."/>
        </authorList>
    </citation>
    <scope>NUCLEOTIDE SEQUENCE [LARGE SCALE GENOMIC DNA]</scope>
    <source>
        <strain evidence="3">CGMCC 4.7682</strain>
    </source>
</reference>
<dbReference type="Gene3D" id="2.30.110.10">
    <property type="entry name" value="Electron Transport, Fmn-binding Protein, Chain A"/>
    <property type="match status" value="1"/>
</dbReference>
<evidence type="ECO:0000313" key="3">
    <source>
        <dbReference type="Proteomes" id="UP001595764"/>
    </source>
</evidence>
<dbReference type="GO" id="GO:0004733">
    <property type="term" value="F:pyridoxamine phosphate oxidase activity"/>
    <property type="evidence" value="ECO:0007669"/>
    <property type="project" value="UniProtKB-EC"/>
</dbReference>
<dbReference type="EC" id="1.-.-.-" evidence="2"/>
<organism evidence="2 3">
    <name type="scientific">Amycolatopsis halotolerans</name>
    <dbReference type="NCBI Taxonomy" id="330083"/>
    <lineage>
        <taxon>Bacteria</taxon>
        <taxon>Bacillati</taxon>
        <taxon>Actinomycetota</taxon>
        <taxon>Actinomycetes</taxon>
        <taxon>Pseudonocardiales</taxon>
        <taxon>Pseudonocardiaceae</taxon>
        <taxon>Amycolatopsis</taxon>
    </lineage>
</organism>
<sequence length="150" mass="16458">MTERTLEQRQQDARHKLETEADVWLASADTDGNPALVPFSLAWDGERIILTTDGKNATARNLAGNPKAKLFVGDSRDVVLVSATAQVFPQAEAPAGALDLFADRTGWDARGLGESWVVMVLTPDRVQVWRGPDEIKGRTVMRDGKWLESA</sequence>
<accession>A0ABV7QCY2</accession>
<keyword evidence="2" id="KW-0560">Oxidoreductase</keyword>
<dbReference type="Proteomes" id="UP001595764">
    <property type="component" value="Unassembled WGS sequence"/>
</dbReference>
<evidence type="ECO:0000259" key="1">
    <source>
        <dbReference type="Pfam" id="PF01243"/>
    </source>
</evidence>
<proteinExistence type="predicted"/>
<comment type="caution">
    <text evidence="2">The sequence shown here is derived from an EMBL/GenBank/DDBJ whole genome shotgun (WGS) entry which is preliminary data.</text>
</comment>
<evidence type="ECO:0000313" key="2">
    <source>
        <dbReference type="EMBL" id="MFC3510607.1"/>
    </source>
</evidence>
<protein>
    <submittedName>
        <fullName evidence="2">Pyridoxamine 5'-phosphate oxidase family protein</fullName>
        <ecNumber evidence="2">1.-.-.-</ecNumber>
        <ecNumber evidence="2">1.4.3.5</ecNumber>
    </submittedName>
</protein>
<dbReference type="InterPro" id="IPR012349">
    <property type="entry name" value="Split_barrel_FMN-bd"/>
</dbReference>
<dbReference type="Pfam" id="PF01243">
    <property type="entry name" value="PNPOx_N"/>
    <property type="match status" value="1"/>
</dbReference>